<organism evidence="2 3">
    <name type="scientific">Cylicocyclus nassatus</name>
    <name type="common">Nematode worm</name>
    <dbReference type="NCBI Taxonomy" id="53992"/>
    <lineage>
        <taxon>Eukaryota</taxon>
        <taxon>Metazoa</taxon>
        <taxon>Ecdysozoa</taxon>
        <taxon>Nematoda</taxon>
        <taxon>Chromadorea</taxon>
        <taxon>Rhabditida</taxon>
        <taxon>Rhabditina</taxon>
        <taxon>Rhabditomorpha</taxon>
        <taxon>Strongyloidea</taxon>
        <taxon>Strongylidae</taxon>
        <taxon>Cylicocyclus</taxon>
    </lineage>
</organism>
<evidence type="ECO:0000256" key="1">
    <source>
        <dbReference type="SAM" id="MobiDB-lite"/>
    </source>
</evidence>
<evidence type="ECO:0000313" key="3">
    <source>
        <dbReference type="Proteomes" id="UP001176961"/>
    </source>
</evidence>
<comment type="caution">
    <text evidence="2">The sequence shown here is derived from an EMBL/GenBank/DDBJ whole genome shotgun (WGS) entry which is preliminary data.</text>
</comment>
<accession>A0AA36DNN4</accession>
<name>A0AA36DNN4_CYLNA</name>
<reference evidence="2" key="1">
    <citation type="submission" date="2023-07" db="EMBL/GenBank/DDBJ databases">
        <authorList>
            <consortium name="CYATHOMIX"/>
        </authorList>
    </citation>
    <scope>NUCLEOTIDE SEQUENCE</scope>
    <source>
        <strain evidence="2">N/A</strain>
    </source>
</reference>
<dbReference type="Proteomes" id="UP001176961">
    <property type="component" value="Unassembled WGS sequence"/>
</dbReference>
<sequence length="67" mass="7431">MNQQIFESNETFVDGSGEESDGSRIIVFRTPLSNKPTHSMFTANTTGILHCGIARRRNISTTNETLT</sequence>
<evidence type="ECO:0000313" key="2">
    <source>
        <dbReference type="EMBL" id="CAJ0590566.1"/>
    </source>
</evidence>
<dbReference type="AlphaFoldDB" id="A0AA36DNN4"/>
<protein>
    <submittedName>
        <fullName evidence="2">Uncharacterized protein</fullName>
    </submittedName>
</protein>
<keyword evidence="3" id="KW-1185">Reference proteome</keyword>
<proteinExistence type="predicted"/>
<gene>
    <name evidence="2" type="ORF">CYNAS_LOCUS2549</name>
</gene>
<feature type="compositionally biased region" description="Polar residues" evidence="1">
    <location>
        <begin position="1"/>
        <end position="11"/>
    </location>
</feature>
<dbReference type="EMBL" id="CATQJL010000001">
    <property type="protein sequence ID" value="CAJ0590566.1"/>
    <property type="molecule type" value="Genomic_DNA"/>
</dbReference>
<feature type="region of interest" description="Disordered" evidence="1">
    <location>
        <begin position="1"/>
        <end position="20"/>
    </location>
</feature>